<dbReference type="PROSITE" id="PS50082">
    <property type="entry name" value="WD_REPEATS_2"/>
    <property type="match status" value="1"/>
</dbReference>
<feature type="region of interest" description="Disordered" evidence="1">
    <location>
        <begin position="137"/>
        <end position="171"/>
    </location>
</feature>
<feature type="compositionally biased region" description="Low complexity" evidence="1">
    <location>
        <begin position="603"/>
        <end position="614"/>
    </location>
</feature>
<dbReference type="AlphaFoldDB" id="A0A177VHS8"/>
<dbReference type="InterPro" id="IPR001680">
    <property type="entry name" value="WD40_rpt"/>
</dbReference>
<feature type="compositionally biased region" description="Basic and acidic residues" evidence="1">
    <location>
        <begin position="271"/>
        <end position="286"/>
    </location>
</feature>
<organism evidence="2 3">
    <name type="scientific">Tilletia caries</name>
    <name type="common">wheat bunt fungus</name>
    <dbReference type="NCBI Taxonomy" id="13290"/>
    <lineage>
        <taxon>Eukaryota</taxon>
        <taxon>Fungi</taxon>
        <taxon>Dikarya</taxon>
        <taxon>Basidiomycota</taxon>
        <taxon>Ustilaginomycotina</taxon>
        <taxon>Exobasidiomycetes</taxon>
        <taxon>Tilletiales</taxon>
        <taxon>Tilletiaceae</taxon>
        <taxon>Tilletia</taxon>
    </lineage>
</organism>
<dbReference type="SMART" id="SM00320">
    <property type="entry name" value="WD40"/>
    <property type="match status" value="1"/>
</dbReference>
<sequence length="910" mass="97232">MTRKRDYISVDYAVKQRANIMPPHNQLKDLLWPGTSSDSVIYVSGYQVKEINYSSDKLPREQPCCISVGNGIIAAGGHYSELAVRLLPSPLGLGSGSGLSAGAAAATAAARNPWTFRPSHGGVTVNTVNAISIVPSYSSSSSSEYPYASTSSHPGPSRRRSNYGILDSYDAEGSPLMPSGMPNFSSDLEASHQASLELAAAAAVQDLLDEEEEDERARREMAAAYGYSPYLYRRHQQQHQQQQQQMSSGSGSSSAARQTYNHASSPPWAPRPDDMWSMRKSIRDGARSGSNLSSTHPPPGENEPSISSCRINVSTNERTVRSYRVRTPRASAMQYERFPGLVPIRTAHFPTEVNHTSTSPDRRSLVAVGDSNDVFMRRILPSGELEELSTLRGSGGGSFSTSWHPSGLQFAVGSSDGRVHVWDVRSSKPLTCLETASGTPAVIGSTGDGDTDAIRTVKYSPCGRMLAYAQHMDAFHVVETVSYENSQRIAAPKLLSGAGASSARHQGDGGGGGGSSYQLVNNPPFNGGGPFAGPEGDDEGDGAPEAPPPQLPRHFGDRGPSRFYGPSSDPRYWALPRSRYAAPHPYGWEDVGSGGSGFGRIGSGASSSSSSTGGVRDFGYRSSLRHSNTTHPSTVPSLGSSSGSVYRRSAAPWFAPSSSTNWYSNWGHLSGSGTTYVSSPTSSGATFGATPGAASSSLSTVLNDALRRSRVHATAEEQRAARQAHTYQRRSLLDGRDWTATVPTPPSPAPGSSEQFEPELSPPPAATRSAAYAAYLRGTGGEGTQTRHGAPETQNPNPSTIWFDIQPEDGMLVLPPTPALPSRQHMTQPLRSRSPFSGTEISPEHLEEIDRQSWSAIHNYQRRSALPSHILLTGLCWEPSGSALYCSTEDVVARYPVLDLRLSSAHASLA</sequence>
<comment type="caution">
    <text evidence="2">The sequence shown here is derived from an EMBL/GenBank/DDBJ whole genome shotgun (WGS) entry which is preliminary data.</text>
</comment>
<feature type="compositionally biased region" description="Low complexity" evidence="1">
    <location>
        <begin position="137"/>
        <end position="152"/>
    </location>
</feature>
<feature type="region of interest" description="Disordered" evidence="1">
    <location>
        <begin position="599"/>
        <end position="642"/>
    </location>
</feature>
<dbReference type="Gene3D" id="2.130.10.10">
    <property type="entry name" value="YVTN repeat-like/Quinoprotein amine dehydrogenase"/>
    <property type="match status" value="1"/>
</dbReference>
<dbReference type="InterPro" id="IPR036322">
    <property type="entry name" value="WD40_repeat_dom_sf"/>
</dbReference>
<dbReference type="PANTHER" id="PTHR43991:SF9">
    <property type="entry name" value="DUF2415 DOMAIN-CONTAINING PROTEIN"/>
    <property type="match status" value="1"/>
</dbReference>
<reference evidence="2" key="1">
    <citation type="submission" date="2016-04" db="EMBL/GenBank/DDBJ databases">
        <authorList>
            <person name="Nguyen H.D."/>
            <person name="Kesanakurti P."/>
            <person name="Cullis J."/>
            <person name="Levesque C.A."/>
            <person name="Hambleton S."/>
        </authorList>
    </citation>
    <scope>NUCLEOTIDE SEQUENCE</scope>
    <source>
        <strain evidence="2">DAOMC 238032</strain>
    </source>
</reference>
<feature type="region of interest" description="Disordered" evidence="1">
    <location>
        <begin position="710"/>
        <end position="766"/>
    </location>
</feature>
<feature type="region of interest" description="Disordered" evidence="1">
    <location>
        <begin position="499"/>
        <end position="568"/>
    </location>
</feature>
<dbReference type="EMBL" id="LWDD02000266">
    <property type="protein sequence ID" value="KAE8262194.1"/>
    <property type="molecule type" value="Genomic_DNA"/>
</dbReference>
<accession>A0A177VHS8</accession>
<dbReference type="PROSITE" id="PS50294">
    <property type="entry name" value="WD_REPEATS_REGION"/>
    <property type="match status" value="1"/>
</dbReference>
<dbReference type="SUPFAM" id="SSF50978">
    <property type="entry name" value="WD40 repeat-like"/>
    <property type="match status" value="1"/>
</dbReference>
<reference evidence="2" key="2">
    <citation type="journal article" date="2019" name="IMA Fungus">
        <title>Genome sequencing and comparison of five Tilletia species to identify candidate genes for the detection of regulated species infecting wheat.</title>
        <authorList>
            <person name="Nguyen H.D.T."/>
            <person name="Sultana T."/>
            <person name="Kesanakurti P."/>
            <person name="Hambleton S."/>
        </authorList>
    </citation>
    <scope>NUCLEOTIDE SEQUENCE</scope>
    <source>
        <strain evidence="2">DAOMC 238032</strain>
    </source>
</reference>
<evidence type="ECO:0000256" key="1">
    <source>
        <dbReference type="SAM" id="MobiDB-lite"/>
    </source>
</evidence>
<evidence type="ECO:0000313" key="2">
    <source>
        <dbReference type="EMBL" id="KAE8262194.1"/>
    </source>
</evidence>
<proteinExistence type="predicted"/>
<evidence type="ECO:0000313" key="3">
    <source>
        <dbReference type="Proteomes" id="UP000077671"/>
    </source>
</evidence>
<protein>
    <submittedName>
        <fullName evidence="2">Uncharacterized protein</fullName>
    </submittedName>
</protein>
<dbReference type="InterPro" id="IPR015943">
    <property type="entry name" value="WD40/YVTN_repeat-like_dom_sf"/>
</dbReference>
<name>A0A177VHS8_9BASI</name>
<feature type="compositionally biased region" description="Low complexity" evidence="1">
    <location>
        <begin position="238"/>
        <end position="258"/>
    </location>
</feature>
<feature type="region of interest" description="Disordered" evidence="1">
    <location>
        <begin position="234"/>
        <end position="313"/>
    </location>
</feature>
<dbReference type="Pfam" id="PF00400">
    <property type="entry name" value="WD40"/>
    <property type="match status" value="1"/>
</dbReference>
<feature type="compositionally biased region" description="Polar residues" evidence="1">
    <location>
        <begin position="304"/>
        <end position="313"/>
    </location>
</feature>
<gene>
    <name evidence="2" type="ORF">A4X03_0g2642</name>
</gene>
<feature type="compositionally biased region" description="Low complexity" evidence="1">
    <location>
        <begin position="632"/>
        <end position="642"/>
    </location>
</feature>
<dbReference type="Proteomes" id="UP000077671">
    <property type="component" value="Unassembled WGS sequence"/>
</dbReference>
<dbReference type="PANTHER" id="PTHR43991">
    <property type="entry name" value="WD REPEAT PROTEIN (AFU_ORTHOLOGUE AFUA_8G05640)-RELATED"/>
    <property type="match status" value="1"/>
</dbReference>